<evidence type="ECO:0000256" key="2">
    <source>
        <dbReference type="ARBA" id="ARBA00008458"/>
    </source>
</evidence>
<keyword evidence="8" id="KW-1185">Reference proteome</keyword>
<feature type="transmembrane region" description="Helical" evidence="6">
    <location>
        <begin position="32"/>
        <end position="54"/>
    </location>
</feature>
<name>A0A7M5X4M1_9CNID</name>
<dbReference type="EnsemblMetazoa" id="CLYHEMT017398.1">
    <property type="protein sequence ID" value="CLYHEMP017398.1"/>
    <property type="gene ID" value="CLYHEMG017398"/>
</dbReference>
<evidence type="ECO:0000313" key="8">
    <source>
        <dbReference type="Proteomes" id="UP000594262"/>
    </source>
</evidence>
<dbReference type="InterPro" id="IPR026770">
    <property type="entry name" value="RNase_K"/>
</dbReference>
<dbReference type="OrthoDB" id="67317at2759"/>
<proteinExistence type="inferred from homology"/>
<dbReference type="AlphaFoldDB" id="A0A7M5X4M1"/>
<sequence>MVQEFQSPDSDDCHGLGFIKPPKKMPCCGPKLSNCCFVLSIWGMIMLAIMGILFRVQSVALIEDIPKGGTEEEGFQTASTNCFIAAGLYVGVFIFTSYQKYAISRGYSRL</sequence>
<evidence type="ECO:0000256" key="4">
    <source>
        <dbReference type="ARBA" id="ARBA00022989"/>
    </source>
</evidence>
<evidence type="ECO:0000256" key="5">
    <source>
        <dbReference type="ARBA" id="ARBA00023136"/>
    </source>
</evidence>
<dbReference type="Proteomes" id="UP000594262">
    <property type="component" value="Unplaced"/>
</dbReference>
<evidence type="ECO:0000313" key="7">
    <source>
        <dbReference type="EnsemblMetazoa" id="CLYHEMP017398.1"/>
    </source>
</evidence>
<dbReference type="GO" id="GO:0004521">
    <property type="term" value="F:RNA endonuclease activity"/>
    <property type="evidence" value="ECO:0007669"/>
    <property type="project" value="InterPro"/>
</dbReference>
<dbReference type="GO" id="GO:0016020">
    <property type="term" value="C:membrane"/>
    <property type="evidence" value="ECO:0007669"/>
    <property type="project" value="UniProtKB-SubCell"/>
</dbReference>
<dbReference type="InterPro" id="IPR056552">
    <property type="entry name" value="Ribonucl_Kappa"/>
</dbReference>
<feature type="transmembrane region" description="Helical" evidence="6">
    <location>
        <begin position="74"/>
        <end position="95"/>
    </location>
</feature>
<comment type="subcellular location">
    <subcellularLocation>
        <location evidence="1">Membrane</location>
        <topology evidence="1">Multi-pass membrane protein</topology>
    </subcellularLocation>
</comment>
<comment type="similarity">
    <text evidence="2">Belongs to the RNase K family.</text>
</comment>
<evidence type="ECO:0000256" key="1">
    <source>
        <dbReference type="ARBA" id="ARBA00004141"/>
    </source>
</evidence>
<keyword evidence="4 6" id="KW-1133">Transmembrane helix</keyword>
<dbReference type="PANTHER" id="PTHR31733">
    <property type="entry name" value="RIBONUCLEASE KAPPA"/>
    <property type="match status" value="1"/>
</dbReference>
<evidence type="ECO:0000256" key="3">
    <source>
        <dbReference type="ARBA" id="ARBA00022692"/>
    </source>
</evidence>
<protein>
    <submittedName>
        <fullName evidence="7">Uncharacterized protein</fullName>
    </submittedName>
</protein>
<reference evidence="7" key="1">
    <citation type="submission" date="2021-01" db="UniProtKB">
        <authorList>
            <consortium name="EnsemblMetazoa"/>
        </authorList>
    </citation>
    <scope>IDENTIFICATION</scope>
</reference>
<evidence type="ECO:0000256" key="6">
    <source>
        <dbReference type="SAM" id="Phobius"/>
    </source>
</evidence>
<keyword evidence="5 6" id="KW-0472">Membrane</keyword>
<dbReference type="Pfam" id="PF23489">
    <property type="entry name" value="V-ATPase_su_f"/>
    <property type="match status" value="1"/>
</dbReference>
<organism evidence="7 8">
    <name type="scientific">Clytia hemisphaerica</name>
    <dbReference type="NCBI Taxonomy" id="252671"/>
    <lineage>
        <taxon>Eukaryota</taxon>
        <taxon>Metazoa</taxon>
        <taxon>Cnidaria</taxon>
        <taxon>Hydrozoa</taxon>
        <taxon>Hydroidolina</taxon>
        <taxon>Leptothecata</taxon>
        <taxon>Obeliida</taxon>
        <taxon>Clytiidae</taxon>
        <taxon>Clytia</taxon>
    </lineage>
</organism>
<keyword evidence="3 6" id="KW-0812">Transmembrane</keyword>
<accession>A0A7M5X4M1</accession>